<keyword evidence="7 11" id="KW-0418">Kinase</keyword>
<comment type="subcellular location">
    <subcellularLocation>
        <location evidence="11">Cytoplasm</location>
    </subcellularLocation>
</comment>
<feature type="binding site" evidence="11">
    <location>
        <position position="216"/>
    </location>
    <ligand>
        <name>Mg(2+)</name>
        <dbReference type="ChEBI" id="CHEBI:18420"/>
    </ligand>
</feature>
<feature type="site" description="ATP" evidence="11">
    <location>
        <position position="45"/>
    </location>
</feature>
<evidence type="ECO:0000256" key="8">
    <source>
        <dbReference type="ARBA" id="ARBA00022840"/>
    </source>
</evidence>
<evidence type="ECO:0000256" key="4">
    <source>
        <dbReference type="ARBA" id="ARBA00022679"/>
    </source>
</evidence>
<evidence type="ECO:0000313" key="14">
    <source>
        <dbReference type="Proteomes" id="UP001501337"/>
    </source>
</evidence>
<comment type="catalytic activity">
    <reaction evidence="11">
        <text>L-threonyl-[protein] + ATP = O-phospho-L-threonyl-[protein] + ADP + H(+)</text>
        <dbReference type="Rhea" id="RHEA:46608"/>
        <dbReference type="Rhea" id="RHEA-COMP:11060"/>
        <dbReference type="Rhea" id="RHEA-COMP:11605"/>
        <dbReference type="ChEBI" id="CHEBI:15378"/>
        <dbReference type="ChEBI" id="CHEBI:30013"/>
        <dbReference type="ChEBI" id="CHEBI:30616"/>
        <dbReference type="ChEBI" id="CHEBI:61977"/>
        <dbReference type="ChEBI" id="CHEBI:456216"/>
        <dbReference type="EC" id="2.7.11.1"/>
    </reaction>
</comment>
<evidence type="ECO:0000256" key="10">
    <source>
        <dbReference type="ARBA" id="ARBA00023016"/>
    </source>
</evidence>
<dbReference type="InterPro" id="IPR002575">
    <property type="entry name" value="Aminoglycoside_PTrfase"/>
</dbReference>
<comment type="function">
    <text evidence="11">A protein kinase that phosphorylates Ser and Thr residues. Probably acts to suppress the effects of stress linked to accumulation of reactive oxygen species. Probably involved in the extracytoplasmic stress response.</text>
</comment>
<dbReference type="InterPro" id="IPR032882">
    <property type="entry name" value="SrkA/RdoA"/>
</dbReference>
<accession>A0ABP7NL42</accession>
<gene>
    <name evidence="11" type="primary">srkA</name>
    <name evidence="13" type="ORF">GCM10022278_05870</name>
</gene>
<evidence type="ECO:0000256" key="11">
    <source>
        <dbReference type="HAMAP-Rule" id="MF_01497"/>
    </source>
</evidence>
<dbReference type="Gene3D" id="3.30.200.70">
    <property type="match status" value="1"/>
</dbReference>
<comment type="subunit">
    <text evidence="11">Monomer.</text>
</comment>
<organism evidence="13 14">
    <name type="scientific">Allohahella marinimesophila</name>
    <dbReference type="NCBI Taxonomy" id="1054972"/>
    <lineage>
        <taxon>Bacteria</taxon>
        <taxon>Pseudomonadati</taxon>
        <taxon>Pseudomonadota</taxon>
        <taxon>Gammaproteobacteria</taxon>
        <taxon>Oceanospirillales</taxon>
        <taxon>Hahellaceae</taxon>
        <taxon>Allohahella</taxon>
    </lineage>
</organism>
<dbReference type="HAMAP" id="MF_01497">
    <property type="entry name" value="SrkA_kinase"/>
    <property type="match status" value="1"/>
</dbReference>
<comment type="caution">
    <text evidence="13">The sequence shown here is derived from an EMBL/GenBank/DDBJ whole genome shotgun (WGS) entry which is preliminary data.</text>
</comment>
<evidence type="ECO:0000256" key="5">
    <source>
        <dbReference type="ARBA" id="ARBA00022723"/>
    </source>
</evidence>
<dbReference type="EC" id="2.7.11.1" evidence="11"/>
<dbReference type="RefSeq" id="WP_344803105.1">
    <property type="nucleotide sequence ID" value="NZ_BAABBO010000001.1"/>
</dbReference>
<evidence type="ECO:0000256" key="3">
    <source>
        <dbReference type="ARBA" id="ARBA00022553"/>
    </source>
</evidence>
<dbReference type="Proteomes" id="UP001501337">
    <property type="component" value="Unassembled WGS sequence"/>
</dbReference>
<evidence type="ECO:0000259" key="12">
    <source>
        <dbReference type="Pfam" id="PF01636"/>
    </source>
</evidence>
<reference evidence="14" key="1">
    <citation type="journal article" date="2019" name="Int. J. Syst. Evol. Microbiol.">
        <title>The Global Catalogue of Microorganisms (GCM) 10K type strain sequencing project: providing services to taxonomists for standard genome sequencing and annotation.</title>
        <authorList>
            <consortium name="The Broad Institute Genomics Platform"/>
            <consortium name="The Broad Institute Genome Sequencing Center for Infectious Disease"/>
            <person name="Wu L."/>
            <person name="Ma J."/>
        </authorList>
    </citation>
    <scope>NUCLEOTIDE SEQUENCE [LARGE SCALE GENOMIC DNA]</scope>
    <source>
        <strain evidence="14">JCM 17555</strain>
    </source>
</reference>
<evidence type="ECO:0000256" key="1">
    <source>
        <dbReference type="ARBA" id="ARBA00022490"/>
    </source>
</evidence>
<dbReference type="SUPFAM" id="SSF56112">
    <property type="entry name" value="Protein kinase-like (PK-like)"/>
    <property type="match status" value="1"/>
</dbReference>
<name>A0ABP7NL42_9GAMM</name>
<evidence type="ECO:0000256" key="6">
    <source>
        <dbReference type="ARBA" id="ARBA00022741"/>
    </source>
</evidence>
<keyword evidence="1 11" id="KW-0963">Cytoplasm</keyword>
<comment type="cofactor">
    <cofactor evidence="11">
        <name>Mg(2+)</name>
        <dbReference type="ChEBI" id="CHEBI:18420"/>
    </cofactor>
</comment>
<keyword evidence="5 11" id="KW-0479">Metal-binding</keyword>
<feature type="domain" description="Aminoglycoside phosphotransferase" evidence="12">
    <location>
        <begin position="44"/>
        <end position="276"/>
    </location>
</feature>
<comment type="catalytic activity">
    <reaction evidence="11">
        <text>L-seryl-[protein] + ATP = O-phospho-L-seryl-[protein] + ADP + H(+)</text>
        <dbReference type="Rhea" id="RHEA:17989"/>
        <dbReference type="Rhea" id="RHEA-COMP:9863"/>
        <dbReference type="Rhea" id="RHEA-COMP:11604"/>
        <dbReference type="ChEBI" id="CHEBI:15378"/>
        <dbReference type="ChEBI" id="CHEBI:29999"/>
        <dbReference type="ChEBI" id="CHEBI:30616"/>
        <dbReference type="ChEBI" id="CHEBI:83421"/>
        <dbReference type="ChEBI" id="CHEBI:456216"/>
        <dbReference type="EC" id="2.7.11.1"/>
    </reaction>
</comment>
<keyword evidence="14" id="KW-1185">Reference proteome</keyword>
<keyword evidence="9 11" id="KW-0460">Magnesium</keyword>
<dbReference type="Gene3D" id="1.20.1270.170">
    <property type="match status" value="1"/>
</dbReference>
<keyword evidence="8 11" id="KW-0067">ATP-binding</keyword>
<evidence type="ECO:0000313" key="13">
    <source>
        <dbReference type="EMBL" id="GAA3949523.1"/>
    </source>
</evidence>
<evidence type="ECO:0000256" key="2">
    <source>
        <dbReference type="ARBA" id="ARBA00022527"/>
    </source>
</evidence>
<dbReference type="EMBL" id="BAABBO010000001">
    <property type="protein sequence ID" value="GAA3949523.1"/>
    <property type="molecule type" value="Genomic_DNA"/>
</dbReference>
<dbReference type="NCBIfam" id="NF008738">
    <property type="entry name" value="PRK11768.1"/>
    <property type="match status" value="1"/>
</dbReference>
<evidence type="ECO:0000256" key="7">
    <source>
        <dbReference type="ARBA" id="ARBA00022777"/>
    </source>
</evidence>
<feature type="binding site" evidence="11">
    <location>
        <position position="228"/>
    </location>
    <ligand>
        <name>Mg(2+)</name>
        <dbReference type="ChEBI" id="CHEBI:18420"/>
    </ligand>
</feature>
<feature type="active site" evidence="11">
    <location>
        <position position="228"/>
    </location>
</feature>
<proteinExistence type="inferred from homology"/>
<keyword evidence="3 11" id="KW-0597">Phosphoprotein</keyword>
<keyword evidence="6 11" id="KW-0547">Nucleotide-binding</keyword>
<dbReference type="PANTHER" id="PTHR39573:SF1">
    <property type="entry name" value="STRESS RESPONSE KINASE A"/>
    <property type="match status" value="1"/>
</dbReference>
<feature type="active site" description="Proton acceptor" evidence="11">
    <location>
        <position position="211"/>
    </location>
</feature>
<evidence type="ECO:0000256" key="9">
    <source>
        <dbReference type="ARBA" id="ARBA00022842"/>
    </source>
</evidence>
<dbReference type="Pfam" id="PF01636">
    <property type="entry name" value="APH"/>
    <property type="match status" value="1"/>
</dbReference>
<dbReference type="PANTHER" id="PTHR39573">
    <property type="entry name" value="STRESS RESPONSE KINASE A"/>
    <property type="match status" value="1"/>
</dbReference>
<protein>
    <recommendedName>
        <fullName evidence="11">Stress response kinase A</fullName>
        <ecNumber evidence="11">2.7.11.1</ecNumber>
    </recommendedName>
    <alternativeName>
        <fullName evidence="11">Serine/threonine-protein kinase SrkA</fullName>
    </alternativeName>
</protein>
<dbReference type="InterPro" id="IPR011009">
    <property type="entry name" value="Kinase-like_dom_sf"/>
</dbReference>
<comment type="similarity">
    <text evidence="11">Belongs to the SrkA/RdoA protein kinase family.</text>
</comment>
<keyword evidence="2 11" id="KW-0723">Serine/threonine-protein kinase</keyword>
<sequence>MTDVSTDREDEAAVHPFARISPDLVLDAVESLGLVCNGQLAALNSYENRVYQIGIDQSEPVILKIYRPERWTDEQILEEHAFQLELTEAELPCVPPEHFNGQTLHRHDEFRFSVFKRRGGHAPDLDQPETLKMLGRLLGQMHNIGANSKFLHRPLLTTDDFIGRGRALIEADFLPPDLLPAYRSIVDDLTARCRAILDDSYLAAGIRIHGDLHRGNILWRDDYFNLVDFDDARIAPPVQDIWMLLAGDRETQCQQLDKVLEGYETFREFDYPSLRWIEALRTIRMIHHAGWIAERWQDPAFPQAFTWFNSPRYWRDHILQLREQQSAIQERPLSVF</sequence>
<dbReference type="Gene3D" id="1.10.510.10">
    <property type="entry name" value="Transferase(Phosphotransferase) domain 1"/>
    <property type="match status" value="1"/>
</dbReference>
<keyword evidence="10 11" id="KW-0346">Stress response</keyword>
<keyword evidence="4 11" id="KW-0808">Transferase</keyword>
<dbReference type="GO" id="GO:0004674">
    <property type="term" value="F:protein serine/threonine kinase activity"/>
    <property type="evidence" value="ECO:0007669"/>
    <property type="project" value="UniProtKB-KW"/>
</dbReference>